<reference evidence="6 7" key="1">
    <citation type="journal article" date="2019" name="Nat. Ecol. Evol.">
        <title>Megaphylogeny resolves global patterns of mushroom evolution.</title>
        <authorList>
            <person name="Varga T."/>
            <person name="Krizsan K."/>
            <person name="Foldi C."/>
            <person name="Dima B."/>
            <person name="Sanchez-Garcia M."/>
            <person name="Sanchez-Ramirez S."/>
            <person name="Szollosi G.J."/>
            <person name="Szarkandi J.G."/>
            <person name="Papp V."/>
            <person name="Albert L."/>
            <person name="Andreopoulos W."/>
            <person name="Angelini C."/>
            <person name="Antonin V."/>
            <person name="Barry K.W."/>
            <person name="Bougher N.L."/>
            <person name="Buchanan P."/>
            <person name="Buyck B."/>
            <person name="Bense V."/>
            <person name="Catcheside P."/>
            <person name="Chovatia M."/>
            <person name="Cooper J."/>
            <person name="Damon W."/>
            <person name="Desjardin D."/>
            <person name="Finy P."/>
            <person name="Geml J."/>
            <person name="Haridas S."/>
            <person name="Hughes K."/>
            <person name="Justo A."/>
            <person name="Karasinski D."/>
            <person name="Kautmanova I."/>
            <person name="Kiss B."/>
            <person name="Kocsube S."/>
            <person name="Kotiranta H."/>
            <person name="LaButti K.M."/>
            <person name="Lechner B.E."/>
            <person name="Liimatainen K."/>
            <person name="Lipzen A."/>
            <person name="Lukacs Z."/>
            <person name="Mihaltcheva S."/>
            <person name="Morgado L.N."/>
            <person name="Niskanen T."/>
            <person name="Noordeloos M.E."/>
            <person name="Ohm R.A."/>
            <person name="Ortiz-Santana B."/>
            <person name="Ovrebo C."/>
            <person name="Racz N."/>
            <person name="Riley R."/>
            <person name="Savchenko A."/>
            <person name="Shiryaev A."/>
            <person name="Soop K."/>
            <person name="Spirin V."/>
            <person name="Szebenyi C."/>
            <person name="Tomsovsky M."/>
            <person name="Tulloss R.E."/>
            <person name="Uehling J."/>
            <person name="Grigoriev I.V."/>
            <person name="Vagvolgyi C."/>
            <person name="Papp T."/>
            <person name="Martin F.M."/>
            <person name="Miettinen O."/>
            <person name="Hibbett D.S."/>
            <person name="Nagy L.G."/>
        </authorList>
    </citation>
    <scope>NUCLEOTIDE SEQUENCE [LARGE SCALE GENOMIC DNA]</scope>
    <source>
        <strain evidence="6 7">CBS 121175</strain>
    </source>
</reference>
<dbReference type="PANTHER" id="PTHR11474">
    <property type="entry name" value="TYROSINASE FAMILY MEMBER"/>
    <property type="match status" value="1"/>
</dbReference>
<dbReference type="InterPro" id="IPR002227">
    <property type="entry name" value="Tyrosinase_Cu-bd"/>
</dbReference>
<keyword evidence="7" id="KW-1185">Reference proteome</keyword>
<dbReference type="InterPro" id="IPR050316">
    <property type="entry name" value="Tyrosinase/Hemocyanin"/>
</dbReference>
<gene>
    <name evidence="6" type="ORF">FA15DRAFT_707582</name>
</gene>
<dbReference type="GO" id="GO:0004497">
    <property type="term" value="F:monooxygenase activity"/>
    <property type="evidence" value="ECO:0007669"/>
    <property type="project" value="UniProtKB-KW"/>
</dbReference>
<dbReference type="InterPro" id="IPR008922">
    <property type="entry name" value="Di-copper_centre_dom_sf"/>
</dbReference>
<feature type="domain" description="Tyrosinase copper-binding" evidence="5">
    <location>
        <begin position="274"/>
        <end position="285"/>
    </location>
</feature>
<dbReference type="SUPFAM" id="SSF48056">
    <property type="entry name" value="Di-copper centre-containing domain"/>
    <property type="match status" value="1"/>
</dbReference>
<dbReference type="PANTHER" id="PTHR11474:SF125">
    <property type="entry name" value="N-ACETYL-6-HYDROXYTRYPTOPHAN OXIDASE IVOB-RELATED"/>
    <property type="match status" value="1"/>
</dbReference>
<dbReference type="PROSITE" id="PS00498">
    <property type="entry name" value="TYROSINASE_2"/>
    <property type="match status" value="1"/>
</dbReference>
<evidence type="ECO:0000256" key="2">
    <source>
        <dbReference type="ARBA" id="ARBA00023002"/>
    </source>
</evidence>
<name>A0A5C3KLA3_COPMA</name>
<evidence type="ECO:0000313" key="6">
    <source>
        <dbReference type="EMBL" id="TFK21060.1"/>
    </source>
</evidence>
<dbReference type="Pfam" id="PF00264">
    <property type="entry name" value="Tyrosinase"/>
    <property type="match status" value="1"/>
</dbReference>
<dbReference type="EMBL" id="ML210280">
    <property type="protein sequence ID" value="TFK21060.1"/>
    <property type="molecule type" value="Genomic_DNA"/>
</dbReference>
<evidence type="ECO:0000313" key="7">
    <source>
        <dbReference type="Proteomes" id="UP000307440"/>
    </source>
</evidence>
<evidence type="ECO:0000256" key="1">
    <source>
        <dbReference type="ARBA" id="ARBA00022723"/>
    </source>
</evidence>
<protein>
    <submittedName>
        <fullName evidence="6">Monooxygenase</fullName>
    </submittedName>
</protein>
<keyword evidence="2" id="KW-0560">Oxidoreductase</keyword>
<evidence type="ECO:0000259" key="5">
    <source>
        <dbReference type="PROSITE" id="PS00498"/>
    </source>
</evidence>
<feature type="region of interest" description="Disordered" evidence="3">
    <location>
        <begin position="161"/>
        <end position="181"/>
    </location>
</feature>
<accession>A0A5C3KLA3</accession>
<keyword evidence="6" id="KW-0503">Monooxygenase</keyword>
<sequence length="350" mass="38552">MAPLKYTFLLLAFALQNIFWCVIAAPAPAESLDTHLLEKRGPRCTTLRLRKEWRDLTIAERQDYIRAVKCLMTTPSTSTRRGVKSRFDEFQACHIDLTDEVHQVGHFLVWHRQFLTLYAKAMREECGYLGPATYWDWSRDADSTARIRDSPVFDTVNGFGGDGTAGSNPGQPPGFPGAPGAGGCVTTGPFNTTRLSLGPGTAVGDHCLTRSISDQMKTSLTSANVRTISSQTTFELFRTMLENGGRGVTGMGIHGGGHMAVGGEMVNPYSSPGDPLFYLHHGNLDRIWWRWQAANLTSRLNAISGPTSPRPPSTQVTLDFLMPFTSIMQPLAVREVMDIETEPGCFQYAT</sequence>
<feature type="chain" id="PRO_5022999161" evidence="4">
    <location>
        <begin position="25"/>
        <end position="350"/>
    </location>
</feature>
<dbReference type="GO" id="GO:0046872">
    <property type="term" value="F:metal ion binding"/>
    <property type="evidence" value="ECO:0007669"/>
    <property type="project" value="UniProtKB-KW"/>
</dbReference>
<keyword evidence="4" id="KW-0732">Signal</keyword>
<keyword evidence="1" id="KW-0479">Metal-binding</keyword>
<dbReference type="Gene3D" id="1.10.1280.10">
    <property type="entry name" value="Di-copper center containing domain from catechol oxidase"/>
    <property type="match status" value="1"/>
</dbReference>
<dbReference type="AlphaFoldDB" id="A0A5C3KLA3"/>
<evidence type="ECO:0000256" key="4">
    <source>
        <dbReference type="SAM" id="SignalP"/>
    </source>
</evidence>
<dbReference type="PRINTS" id="PR00092">
    <property type="entry name" value="TYROSINASE"/>
</dbReference>
<evidence type="ECO:0000256" key="3">
    <source>
        <dbReference type="SAM" id="MobiDB-lite"/>
    </source>
</evidence>
<proteinExistence type="predicted"/>
<dbReference type="Proteomes" id="UP000307440">
    <property type="component" value="Unassembled WGS sequence"/>
</dbReference>
<dbReference type="STRING" id="230819.A0A5C3KLA3"/>
<feature type="signal peptide" evidence="4">
    <location>
        <begin position="1"/>
        <end position="24"/>
    </location>
</feature>
<organism evidence="6 7">
    <name type="scientific">Coprinopsis marcescibilis</name>
    <name type="common">Agaric fungus</name>
    <name type="synonym">Psathyrella marcescibilis</name>
    <dbReference type="NCBI Taxonomy" id="230819"/>
    <lineage>
        <taxon>Eukaryota</taxon>
        <taxon>Fungi</taxon>
        <taxon>Dikarya</taxon>
        <taxon>Basidiomycota</taxon>
        <taxon>Agaricomycotina</taxon>
        <taxon>Agaricomycetes</taxon>
        <taxon>Agaricomycetidae</taxon>
        <taxon>Agaricales</taxon>
        <taxon>Agaricineae</taxon>
        <taxon>Psathyrellaceae</taxon>
        <taxon>Coprinopsis</taxon>
    </lineage>
</organism>
<dbReference type="OrthoDB" id="6132182at2759"/>